<organism evidence="1 2">
    <name type="scientific">Salinicoccus bachuensis</name>
    <dbReference type="NCBI Taxonomy" id="3136731"/>
    <lineage>
        <taxon>Bacteria</taxon>
        <taxon>Bacillati</taxon>
        <taxon>Bacillota</taxon>
        <taxon>Bacilli</taxon>
        <taxon>Bacillales</taxon>
        <taxon>Staphylococcaceae</taxon>
        <taxon>Salinicoccus</taxon>
    </lineage>
</organism>
<sequence>MARTQNVLNALNSIELGICFAEKQRGSSYGERIYMTYNVLKHSMFHAVSKDKMTMSDPIERWEEYQEAHSFLEHLHFANEYLTSIGQEPLDCSEAVMDEFKAIAFSKGRYK</sequence>
<keyword evidence="2" id="KW-1185">Reference proteome</keyword>
<dbReference type="RefSeq" id="WP_342388124.1">
    <property type="nucleotide sequence ID" value="NZ_CP138333.2"/>
</dbReference>
<accession>A0ABZ3CHP5</accession>
<evidence type="ECO:0000313" key="1">
    <source>
        <dbReference type="EMBL" id="WZX29568.1"/>
    </source>
</evidence>
<protein>
    <submittedName>
        <fullName evidence="1">Uncharacterized protein</fullName>
    </submittedName>
</protein>
<name>A0ABZ3CHP5_9STAP</name>
<dbReference type="Proteomes" id="UP001455384">
    <property type="component" value="Chromosome"/>
</dbReference>
<reference evidence="2" key="1">
    <citation type="submission" date="2023-10" db="EMBL/GenBank/DDBJ databases">
        <title>Genome analysis and identification of Salinococcus sp. Bachu38 nov., a PGPR from the rhizosphere of Tamarix.</title>
        <authorList>
            <person name="Liang Z."/>
            <person name="Zhang X."/>
            <person name="Jia J."/>
            <person name="Chen X."/>
            <person name="Wang Y."/>
            <person name="Wang Q."/>
            <person name="Wang R."/>
        </authorList>
    </citation>
    <scope>NUCLEOTIDE SEQUENCE [LARGE SCALE GENOMIC DNA]</scope>
    <source>
        <strain evidence="2">Bachu38</strain>
    </source>
</reference>
<proteinExistence type="predicted"/>
<dbReference type="EMBL" id="CP138333">
    <property type="protein sequence ID" value="WZX29568.1"/>
    <property type="molecule type" value="Genomic_DNA"/>
</dbReference>
<gene>
    <name evidence="1" type="ORF">RQP18_13130</name>
</gene>
<evidence type="ECO:0000313" key="2">
    <source>
        <dbReference type="Proteomes" id="UP001455384"/>
    </source>
</evidence>